<keyword evidence="1" id="KW-0808">Transferase</keyword>
<comment type="caution">
    <text evidence="1">The sequence shown here is derived from an EMBL/GenBank/DDBJ whole genome shotgun (WGS) entry which is preliminary data.</text>
</comment>
<evidence type="ECO:0000313" key="2">
    <source>
        <dbReference type="Proteomes" id="UP001356095"/>
    </source>
</evidence>
<dbReference type="EMBL" id="JAUZMY010000007">
    <property type="protein sequence ID" value="MEE2037464.1"/>
    <property type="molecule type" value="Genomic_DNA"/>
</dbReference>
<dbReference type="SUPFAM" id="SSF56112">
    <property type="entry name" value="Protein kinase-like (PK-like)"/>
    <property type="match status" value="1"/>
</dbReference>
<dbReference type="Proteomes" id="UP001356095">
    <property type="component" value="Unassembled WGS sequence"/>
</dbReference>
<name>A0ABU7K5J6_9ACTN</name>
<dbReference type="Gene3D" id="1.10.510.10">
    <property type="entry name" value="Transferase(Phosphotransferase) domain 1"/>
    <property type="match status" value="1"/>
</dbReference>
<dbReference type="RefSeq" id="WP_330091260.1">
    <property type="nucleotide sequence ID" value="NZ_JAUZMY010000007.1"/>
</dbReference>
<dbReference type="GO" id="GO:0016301">
    <property type="term" value="F:kinase activity"/>
    <property type="evidence" value="ECO:0007669"/>
    <property type="project" value="UniProtKB-KW"/>
</dbReference>
<dbReference type="InterPro" id="IPR011009">
    <property type="entry name" value="Kinase-like_dom_sf"/>
</dbReference>
<organism evidence="1 2">
    <name type="scientific">Nocardiopsis codii</name>
    <dbReference type="NCBI Taxonomy" id="3065942"/>
    <lineage>
        <taxon>Bacteria</taxon>
        <taxon>Bacillati</taxon>
        <taxon>Actinomycetota</taxon>
        <taxon>Actinomycetes</taxon>
        <taxon>Streptosporangiales</taxon>
        <taxon>Nocardiopsidaceae</taxon>
        <taxon>Nocardiopsis</taxon>
    </lineage>
</organism>
<evidence type="ECO:0000313" key="1">
    <source>
        <dbReference type="EMBL" id="MEE2037464.1"/>
    </source>
</evidence>
<gene>
    <name evidence="1" type="ORF">Q8791_09555</name>
</gene>
<reference evidence="1 2" key="1">
    <citation type="submission" date="2023-08" db="EMBL/GenBank/DDBJ databases">
        <authorList>
            <person name="Girao M."/>
            <person name="Carvalho M.F."/>
        </authorList>
    </citation>
    <scope>NUCLEOTIDE SEQUENCE [LARGE SCALE GENOMIC DNA]</scope>
    <source>
        <strain evidence="1 2">CT-R113</strain>
    </source>
</reference>
<keyword evidence="2" id="KW-1185">Reference proteome</keyword>
<proteinExistence type="predicted"/>
<protein>
    <submittedName>
        <fullName evidence="1">Protein kinase</fullName>
    </submittedName>
</protein>
<accession>A0ABU7K5J6</accession>
<keyword evidence="1" id="KW-0418">Kinase</keyword>
<sequence>MTPPELNDLITHRVGPLVSVAPTRGGYSNATTVVVTSASGERVFVKAVPDRPGGRLDEALREAAVAPYTGGLSPALLWQERRAGWLVLGFEAITGRPTDFAPGSTDLPVLIEAVNRTNTLPVPEVASEWEETRWDRFTPEEDLPLMRGNALTHADLHPRNALISEEGRMWFVDWSWPTLASPVVTPSCLAVQLVASGHTPAEAEQWVSGVEAWKHHPEAARVFARADAGLQRSFAERWPDEAWVDAMAAAAEAWAKRLGAR</sequence>